<dbReference type="GO" id="GO:0016491">
    <property type="term" value="F:oxidoreductase activity"/>
    <property type="evidence" value="ECO:0007669"/>
    <property type="project" value="InterPro"/>
</dbReference>
<dbReference type="Proteomes" id="UP000431080">
    <property type="component" value="Unassembled WGS sequence"/>
</dbReference>
<feature type="domain" description="ER-bound oxygenase mpaB/mpaB'/Rubber oxygenase catalytic" evidence="1">
    <location>
        <begin position="19"/>
        <end position="244"/>
    </location>
</feature>
<name>A0A6I2F6G9_9MICO</name>
<comment type="caution">
    <text evidence="2">The sequence shown here is derived from an EMBL/GenBank/DDBJ whole genome shotgun (WGS) entry which is preliminary data.</text>
</comment>
<reference evidence="2 3" key="1">
    <citation type="submission" date="2019-10" db="EMBL/GenBank/DDBJ databases">
        <authorList>
            <person name="Nie G."/>
            <person name="Ming H."/>
            <person name="Yi B."/>
        </authorList>
    </citation>
    <scope>NUCLEOTIDE SEQUENCE [LARGE SCALE GENOMIC DNA]</scope>
    <source>
        <strain evidence="2 3">CFH 90414</strain>
    </source>
</reference>
<sequence length="279" mass="30026">MMDAAGPEMDAAELAAFRRHAGDATLLAGGAAAILLQLADPRVARGVARHSAFRSDPLARLRGTLDYVYAVGFGDEPLVRAAVAEVNARHRPVRGPAEASAPAYSAFDRDAQRHVASTILAVALDLEERVGGPLEPATADLLVRGYGALGANLQASPAGWPDSRAAFDAWWRPRVLELEVGREAREVARALLVTPNLPRWMRAGLPPLRVVTAALLPEPVRSAYGFRLTARAERVADGWFDALAAARAVVPAPIRRAPMRNSLRRVRRRTRYAESGIGT</sequence>
<evidence type="ECO:0000313" key="2">
    <source>
        <dbReference type="EMBL" id="MRG58460.1"/>
    </source>
</evidence>
<proteinExistence type="predicted"/>
<evidence type="ECO:0000313" key="3">
    <source>
        <dbReference type="Proteomes" id="UP000431080"/>
    </source>
</evidence>
<dbReference type="PANTHER" id="PTHR36151:SF3">
    <property type="entry name" value="ER-BOUND OXYGENASE MPAB_MPAB'_RUBBER OXYGENASE CATALYTIC DOMAIN-CONTAINING PROTEIN"/>
    <property type="match status" value="1"/>
</dbReference>
<dbReference type="InterPro" id="IPR018713">
    <property type="entry name" value="MPAB/Lcp_cat_dom"/>
</dbReference>
<gene>
    <name evidence="2" type="ORF">GE115_01010</name>
</gene>
<accession>A0A6I2F6G9</accession>
<keyword evidence="3" id="KW-1185">Reference proteome</keyword>
<evidence type="ECO:0000259" key="1">
    <source>
        <dbReference type="Pfam" id="PF09995"/>
    </source>
</evidence>
<protein>
    <submittedName>
        <fullName evidence="2">DUF2236 domain-containing protein</fullName>
    </submittedName>
</protein>
<dbReference type="AlphaFoldDB" id="A0A6I2F6G9"/>
<organism evidence="2 3">
    <name type="scientific">Agromyces agglutinans</name>
    <dbReference type="NCBI Taxonomy" id="2662258"/>
    <lineage>
        <taxon>Bacteria</taxon>
        <taxon>Bacillati</taxon>
        <taxon>Actinomycetota</taxon>
        <taxon>Actinomycetes</taxon>
        <taxon>Micrococcales</taxon>
        <taxon>Microbacteriaceae</taxon>
        <taxon>Agromyces</taxon>
    </lineage>
</organism>
<dbReference type="Pfam" id="PF09995">
    <property type="entry name" value="MPAB_Lcp_cat"/>
    <property type="match status" value="1"/>
</dbReference>
<dbReference type="PANTHER" id="PTHR36151">
    <property type="entry name" value="BLR2777 PROTEIN"/>
    <property type="match status" value="1"/>
</dbReference>
<dbReference type="EMBL" id="WJIF01000001">
    <property type="protein sequence ID" value="MRG58460.1"/>
    <property type="molecule type" value="Genomic_DNA"/>
</dbReference>